<feature type="transmembrane region" description="Helical" evidence="6">
    <location>
        <begin position="36"/>
        <end position="57"/>
    </location>
</feature>
<proteinExistence type="predicted"/>
<keyword evidence="6" id="KW-0472">Membrane</keyword>
<dbReference type="GO" id="GO:0003677">
    <property type="term" value="F:DNA binding"/>
    <property type="evidence" value="ECO:0007669"/>
    <property type="project" value="InterPro"/>
</dbReference>
<dbReference type="SUPFAM" id="SSF52540">
    <property type="entry name" value="P-loop containing nucleoside triphosphate hydrolases"/>
    <property type="match status" value="2"/>
</dbReference>
<dbReference type="KEGG" id="rher:EHE19_004985"/>
<dbReference type="NCBIfam" id="TIGR03928">
    <property type="entry name" value="T7_EssCb_Firm"/>
    <property type="match status" value="1"/>
</dbReference>
<evidence type="ECO:0000256" key="5">
    <source>
        <dbReference type="SAM" id="Coils"/>
    </source>
</evidence>
<evidence type="ECO:0000259" key="7">
    <source>
        <dbReference type="PROSITE" id="PS50901"/>
    </source>
</evidence>
<keyword evidence="3 4" id="KW-0067">ATP-binding</keyword>
<dbReference type="SMART" id="SM00382">
    <property type="entry name" value="AAA"/>
    <property type="match status" value="3"/>
</dbReference>
<dbReference type="InterPro" id="IPR027417">
    <property type="entry name" value="P-loop_NTPase"/>
</dbReference>
<evidence type="ECO:0000256" key="2">
    <source>
        <dbReference type="ARBA" id="ARBA00022741"/>
    </source>
</evidence>
<evidence type="ECO:0000313" key="9">
    <source>
        <dbReference type="Proteomes" id="UP000306409"/>
    </source>
</evidence>
<dbReference type="PANTHER" id="PTHR22683">
    <property type="entry name" value="SPORULATION PROTEIN RELATED"/>
    <property type="match status" value="1"/>
</dbReference>
<name>A0A4V6ENI2_9FIRM</name>
<protein>
    <submittedName>
        <fullName evidence="8">Type VII secretion protein EssC</fullName>
    </submittedName>
</protein>
<evidence type="ECO:0000256" key="4">
    <source>
        <dbReference type="PROSITE-ProRule" id="PRU00289"/>
    </source>
</evidence>
<evidence type="ECO:0000256" key="3">
    <source>
        <dbReference type="ARBA" id="ARBA00022840"/>
    </source>
</evidence>
<sequence length="1302" mass="147043">MNKQNEFSRQPRFLPEIPCGELEVQSPPSMADKPEISWAAMLLPPGVMLIITVIISLSSKSSYMLLSIATTIMTLIVSVSAATNQIKKYRKNKKNREKKYLQYIADTRAELAIASEKQIKALNEMHPDPKVCLQRIKNTDSKLWEKTPSYNDFLSLRIGVGSVASSIKVKYSKQQMQLDNDPLANEPEKIGLEFNKVNNVPVCLNLISSEICGIAGPAERITDILRLAVLQIITHHGYDDVKLVFLLKEEDLENWKFIKNVQHVWNEDFTARFIACGKTMAHETLNSLYEIFKLREMNASKGWQGDIKYTHYVFIIQDATLLENEAIAKYLYNCNKDIGVSAIFTAESQSYLPMNCKTVITCQNKNAEYANKETGEKSTIIVDSIDISELEREVRKLCPIRIKSSTANFSLPKSITLLQMLDVDRVEKVDILTKWYKNRTYKGLSVPIGARMGGELFYLDMHAFETSHGPHGLVAGTTGSGKSELLQSIIISLAINFHPHDLCFVLIDYKGGGMADVFKGMPHLVGTITNLGGNQTTRALLSIKSELLRRQRIFSEYEVNNIDKYQKLYHNGVAKEPVPHLVMIADEFAELKAEQPDFMKELVSTARVGRSLGVHLILATQKPAGVVDDQIWSNSRFKICLKVQDEADSKDVIKRPDAARIKEPGRAYIQVGNDEIFELFQSTWSGADYDPDGIMKSDKNIKKKLYKVSLNGKATQIYPLEEEKIASVDLTSQLKAMVEYIAAQAKKNSIAPLNGPWLPPLQDVLYLDDIYKEGSGFNYQSGIWEQEGVELRPLVGILDNPRAQTQEPLAIDYMKDGHLIIYGAAATGKTYLLQTIIMSLAHKYSTNNVNIYIMDFGGTALKKFDRLPHCGGVMTIEQETRIEQFMLYIFRVIEERKQLFERYRSENFNDFKEKNKSEVLPAILIIIDNYFALSETYESVDERMMLIAREGTKYGIYLTVTVSNATLVRYKFSVNFKMAIAFQLTEKGEYNDIVGRTEGLEPAPIPGRALVRNKPPVELQVSLPEFKNKSVEDIINIFENHMHSAKVKKAQLIPEMPTRIDINEVNINADKLVIGLNNNDLQPVCLDIAATPTVIITGEPVSGKSTLVVSWIEILHEKLGTDKLKVYALDSNSMGIYQLFKLPSVIDVAGIQDMSEFVEGITAEIELRREQMKEAKKDNGDLEELKDSWQQIVFIIDNLTELTNSDNYSLKDLLERIVKQERNLKIAIIALDNTSGIEGNWDSLAKAIREEQVGVLLGRIKEQSVFNVKIPYGTQERELEIGDGYFITKNKFVGMRSAISYK</sequence>
<feature type="domain" description="FtsK" evidence="7">
    <location>
        <begin position="806"/>
        <end position="991"/>
    </location>
</feature>
<gene>
    <name evidence="8" type="primary">essC</name>
    <name evidence="8" type="ORF">EHE19_004985</name>
</gene>
<dbReference type="PANTHER" id="PTHR22683:SF1">
    <property type="entry name" value="TYPE VII SECRETION SYSTEM PROTEIN ESSC"/>
    <property type="match status" value="1"/>
</dbReference>
<dbReference type="InterPro" id="IPR023839">
    <property type="entry name" value="Firmicutes_EssC_C"/>
</dbReference>
<feature type="coiled-coil region" evidence="5">
    <location>
        <begin position="1158"/>
        <end position="1230"/>
    </location>
</feature>
<dbReference type="PROSITE" id="PS50901">
    <property type="entry name" value="FTSK"/>
    <property type="match status" value="3"/>
</dbReference>
<dbReference type="Pfam" id="PF01580">
    <property type="entry name" value="FtsK_SpoIIIE"/>
    <property type="match status" value="3"/>
</dbReference>
<keyword evidence="6" id="KW-0812">Transmembrane</keyword>
<keyword evidence="2 4" id="KW-0547">Nucleotide-binding</keyword>
<reference evidence="8 9" key="1">
    <citation type="submission" date="2020-09" db="EMBL/GenBank/DDBJ databases">
        <title>Characterization and genome sequencing of Ruminiclostridium sp. nov. MA18.</title>
        <authorList>
            <person name="Rettenmaier R."/>
            <person name="Kowollik M.-L."/>
            <person name="Liebl W."/>
            <person name="Zverlov V."/>
        </authorList>
    </citation>
    <scope>NUCLEOTIDE SEQUENCE [LARGE SCALE GENOMIC DNA]</scope>
    <source>
        <strain evidence="8 9">MA18</strain>
    </source>
</reference>
<evidence type="ECO:0000313" key="8">
    <source>
        <dbReference type="EMBL" id="QNU67818.1"/>
    </source>
</evidence>
<feature type="binding site" evidence="4">
    <location>
        <begin position="823"/>
        <end position="830"/>
    </location>
    <ligand>
        <name>ATP</name>
        <dbReference type="ChEBI" id="CHEBI:30616"/>
    </ligand>
</feature>
<dbReference type="InterPro" id="IPR003593">
    <property type="entry name" value="AAA+_ATPase"/>
</dbReference>
<keyword evidence="6" id="KW-1133">Transmembrane helix</keyword>
<keyword evidence="1" id="KW-0677">Repeat</keyword>
<feature type="binding site" evidence="4">
    <location>
        <begin position="1098"/>
        <end position="1105"/>
    </location>
    <ligand>
        <name>ATP</name>
        <dbReference type="ChEBI" id="CHEBI:30616"/>
    </ligand>
</feature>
<dbReference type="OrthoDB" id="9807790at2"/>
<dbReference type="EMBL" id="CP061336">
    <property type="protein sequence ID" value="QNU67818.1"/>
    <property type="molecule type" value="Genomic_DNA"/>
</dbReference>
<keyword evidence="9" id="KW-1185">Reference proteome</keyword>
<keyword evidence="5" id="KW-0175">Coiled coil</keyword>
<evidence type="ECO:0000256" key="1">
    <source>
        <dbReference type="ARBA" id="ARBA00022737"/>
    </source>
</evidence>
<dbReference type="GO" id="GO:0005524">
    <property type="term" value="F:ATP binding"/>
    <property type="evidence" value="ECO:0007669"/>
    <property type="project" value="UniProtKB-UniRule"/>
</dbReference>
<dbReference type="Gene3D" id="3.40.50.300">
    <property type="entry name" value="P-loop containing nucleotide triphosphate hydrolases"/>
    <property type="match status" value="3"/>
</dbReference>
<dbReference type="InterPro" id="IPR002543">
    <property type="entry name" value="FtsK_dom"/>
</dbReference>
<dbReference type="CDD" id="cd01127">
    <property type="entry name" value="TrwB_TraG_TraD_VirD4"/>
    <property type="match status" value="1"/>
</dbReference>
<accession>A0A4V6ENI2</accession>
<feature type="domain" description="FtsK" evidence="7">
    <location>
        <begin position="1081"/>
        <end position="1264"/>
    </location>
</feature>
<dbReference type="RefSeq" id="WP_137698104.1">
    <property type="nucleotide sequence ID" value="NZ_CP061336.1"/>
</dbReference>
<dbReference type="Proteomes" id="UP000306409">
    <property type="component" value="Chromosome"/>
</dbReference>
<feature type="binding site" evidence="4">
    <location>
        <begin position="476"/>
        <end position="483"/>
    </location>
    <ligand>
        <name>ATP</name>
        <dbReference type="ChEBI" id="CHEBI:30616"/>
    </ligand>
</feature>
<feature type="transmembrane region" description="Helical" evidence="6">
    <location>
        <begin position="64"/>
        <end position="83"/>
    </location>
</feature>
<feature type="domain" description="FtsK" evidence="7">
    <location>
        <begin position="454"/>
        <end position="650"/>
    </location>
</feature>
<organism evidence="8 9">
    <name type="scientific">Ruminiclostridium herbifermentans</name>
    <dbReference type="NCBI Taxonomy" id="2488810"/>
    <lineage>
        <taxon>Bacteria</taxon>
        <taxon>Bacillati</taxon>
        <taxon>Bacillota</taxon>
        <taxon>Clostridia</taxon>
        <taxon>Eubacteriales</taxon>
        <taxon>Oscillospiraceae</taxon>
        <taxon>Ruminiclostridium</taxon>
    </lineage>
</organism>
<dbReference type="InterPro" id="IPR050206">
    <property type="entry name" value="FtsK/SpoIIIE/SftA"/>
</dbReference>
<evidence type="ECO:0000256" key="6">
    <source>
        <dbReference type="SAM" id="Phobius"/>
    </source>
</evidence>